<evidence type="ECO:0000313" key="2">
    <source>
        <dbReference type="EMBL" id="AFH40230.1"/>
    </source>
</evidence>
<name>H9ZV70_THETH</name>
<dbReference type="KEGG" id="ttl:TtJL18_2405"/>
<evidence type="ECO:0000313" key="3">
    <source>
        <dbReference type="Proteomes" id="UP000007388"/>
    </source>
</evidence>
<keyword evidence="2" id="KW-0614">Plasmid</keyword>
<protein>
    <recommendedName>
        <fullName evidence="4">Lipoprotein</fullName>
    </recommendedName>
</protein>
<keyword evidence="1" id="KW-0732">Signal</keyword>
<dbReference type="EMBL" id="CP003254">
    <property type="protein sequence ID" value="AFH40230.1"/>
    <property type="molecule type" value="Genomic_DNA"/>
</dbReference>
<reference evidence="2 3" key="1">
    <citation type="journal article" date="2013" name="Genome Announc.">
        <title>Whole Genome Sequencing of Thermus oshimai JL-2 and Thermus thermophilus JL-18, Incomplete Denitrifiers from the United States Great Basin.</title>
        <authorList>
            <person name="Murugapiran S.K."/>
            <person name="Huntemann M."/>
            <person name="Wei C.L."/>
            <person name="Han J."/>
            <person name="Detter J.C."/>
            <person name="Han C.S."/>
            <person name="Erkkila T.H."/>
            <person name="Teshima H."/>
            <person name="Chen A."/>
            <person name="Kyrpides N."/>
            <person name="Mavrommatis K."/>
            <person name="Markowitz V."/>
            <person name="Szeto E."/>
            <person name="Ivanova N."/>
            <person name="Pagani I."/>
            <person name="Lam J."/>
            <person name="McDonald A.I."/>
            <person name="Dodsworth J.A."/>
            <person name="Pati A."/>
            <person name="Goodwin L."/>
            <person name="Peters L."/>
            <person name="Pitluck S."/>
            <person name="Woyke T."/>
            <person name="Hedlund B.P."/>
        </authorList>
    </citation>
    <scope>NUCLEOTIDE SEQUENCE [LARGE SCALE GENOMIC DNA]</scope>
    <source>
        <strain evidence="2 3">JL-18</strain>
        <plasmid evidence="2 3">pTTJL1802</plasmid>
    </source>
</reference>
<feature type="signal peptide" evidence="1">
    <location>
        <begin position="1"/>
        <end position="23"/>
    </location>
</feature>
<sequence>MDAKVILKTARLAWLLALLPLLAACGELPGAGTEGEYQLLNAEELRMRITARDGAPFQGTLRVLTREAPVVDGRVYLSLRGLVPTPDPYLDADPWCTGTQVQVAWWNGRNGDRGGLFYPGGGETRLYLLPRAFPYRYPALEYWALVYTGEGVVKRGLQACGGRQVQYDLELSPGWNLVYAEPPTPEHAAWVYGRREAYWKVSWY</sequence>
<dbReference type="PROSITE" id="PS51257">
    <property type="entry name" value="PROKAR_LIPOPROTEIN"/>
    <property type="match status" value="1"/>
</dbReference>
<dbReference type="PATRIC" id="fig|798128.4.peg.2343"/>
<proteinExistence type="predicted"/>
<dbReference type="RefSeq" id="WP_014632255.1">
    <property type="nucleotide sequence ID" value="NC_017590.1"/>
</dbReference>
<feature type="chain" id="PRO_5003624604" description="Lipoprotein" evidence="1">
    <location>
        <begin position="24"/>
        <end position="204"/>
    </location>
</feature>
<accession>H9ZV70</accession>
<dbReference type="AlphaFoldDB" id="H9ZV70"/>
<evidence type="ECO:0008006" key="4">
    <source>
        <dbReference type="Google" id="ProtNLM"/>
    </source>
</evidence>
<dbReference type="HOGENOM" id="CLU_1383623_0_0_0"/>
<organism evidence="2 3">
    <name type="scientific">Thermus thermophilus JL-18</name>
    <dbReference type="NCBI Taxonomy" id="798128"/>
    <lineage>
        <taxon>Bacteria</taxon>
        <taxon>Thermotogati</taxon>
        <taxon>Deinococcota</taxon>
        <taxon>Deinococci</taxon>
        <taxon>Thermales</taxon>
        <taxon>Thermaceae</taxon>
        <taxon>Thermus</taxon>
    </lineage>
</organism>
<geneLocation type="plasmid" evidence="2 3">
    <name>pTTJL1802</name>
</geneLocation>
<dbReference type="Proteomes" id="UP000007388">
    <property type="component" value="Plasmid pTTJL1802"/>
</dbReference>
<gene>
    <name evidence="2" type="ORF">TtJL18_2405</name>
</gene>
<evidence type="ECO:0000256" key="1">
    <source>
        <dbReference type="SAM" id="SignalP"/>
    </source>
</evidence>